<dbReference type="SUPFAM" id="SSF88946">
    <property type="entry name" value="Sigma2 domain of RNA polymerase sigma factors"/>
    <property type="match status" value="1"/>
</dbReference>
<dbReference type="GO" id="GO:0006352">
    <property type="term" value="P:DNA-templated transcription initiation"/>
    <property type="evidence" value="ECO:0007669"/>
    <property type="project" value="InterPro"/>
</dbReference>
<organism evidence="8 9">
    <name type="scientific">Kangiella koreensis (strain DSM 16069 / JCM 12317 / KCTC 12182 / SW-125)</name>
    <dbReference type="NCBI Taxonomy" id="523791"/>
    <lineage>
        <taxon>Bacteria</taxon>
        <taxon>Pseudomonadati</taxon>
        <taxon>Pseudomonadota</taxon>
        <taxon>Gammaproteobacteria</taxon>
        <taxon>Kangiellales</taxon>
        <taxon>Kangiellaceae</taxon>
        <taxon>Kangiella</taxon>
    </lineage>
</organism>
<feature type="domain" description="RNA polymerase sigma-70 region 2" evidence="6">
    <location>
        <begin position="27"/>
        <end position="93"/>
    </location>
</feature>
<keyword evidence="2" id="KW-0805">Transcription regulation</keyword>
<dbReference type="InterPro" id="IPR014284">
    <property type="entry name" value="RNA_pol_sigma-70_dom"/>
</dbReference>
<dbReference type="RefSeq" id="WP_012801026.1">
    <property type="nucleotide sequence ID" value="NC_013166.1"/>
</dbReference>
<proteinExistence type="inferred from homology"/>
<reference evidence="8 9" key="1">
    <citation type="journal article" date="2009" name="Stand. Genomic Sci.">
        <title>Complete genome sequence of Kangiella koreensis type strain (SW-125).</title>
        <authorList>
            <person name="Han C."/>
            <person name="Sikorski J."/>
            <person name="Lapidus A."/>
            <person name="Nolan M."/>
            <person name="Glavina Del Rio T."/>
            <person name="Tice H."/>
            <person name="Cheng J.F."/>
            <person name="Lucas S."/>
            <person name="Chen F."/>
            <person name="Copeland A."/>
            <person name="Ivanova N."/>
            <person name="Mavromatis K."/>
            <person name="Ovchinnikova G."/>
            <person name="Pati A."/>
            <person name="Bruce D."/>
            <person name="Goodwin L."/>
            <person name="Pitluck S."/>
            <person name="Chen A."/>
            <person name="Palaniappan K."/>
            <person name="Land M."/>
            <person name="Hauser L."/>
            <person name="Chang Y.J."/>
            <person name="Jeffries C.D."/>
            <person name="Chain P."/>
            <person name="Saunders E."/>
            <person name="Brettin T."/>
            <person name="Goker M."/>
            <person name="Tindall B.J."/>
            <person name="Bristow J."/>
            <person name="Eisen J.A."/>
            <person name="Markowitz V."/>
            <person name="Hugenholtz P."/>
            <person name="Kyrpides N.C."/>
            <person name="Klenk H.P."/>
            <person name="Detter J.C."/>
        </authorList>
    </citation>
    <scope>NUCLEOTIDE SEQUENCE [LARGE SCALE GENOMIC DNA]</scope>
    <source>
        <strain evidence="9">DSM 16069 / KCTC 12182 / SW-125</strain>
    </source>
</reference>
<evidence type="ECO:0000259" key="6">
    <source>
        <dbReference type="Pfam" id="PF04542"/>
    </source>
</evidence>
<dbReference type="HOGENOM" id="CLU_047691_3_0_6"/>
<gene>
    <name evidence="8" type="ordered locus">Kkor_1093</name>
</gene>
<evidence type="ECO:0000313" key="8">
    <source>
        <dbReference type="EMBL" id="ACV26512.1"/>
    </source>
</evidence>
<dbReference type="NCBIfam" id="TIGR02937">
    <property type="entry name" value="sigma70-ECF"/>
    <property type="match status" value="1"/>
</dbReference>
<dbReference type="AlphaFoldDB" id="C7RB70"/>
<evidence type="ECO:0000256" key="1">
    <source>
        <dbReference type="ARBA" id="ARBA00010641"/>
    </source>
</evidence>
<protein>
    <submittedName>
        <fullName evidence="8">RNA polymerase, sigma-24 subunit, ECF subfamily</fullName>
    </submittedName>
</protein>
<dbReference type="InterPro" id="IPR007627">
    <property type="entry name" value="RNA_pol_sigma70_r2"/>
</dbReference>
<dbReference type="CDD" id="cd06171">
    <property type="entry name" value="Sigma70_r4"/>
    <property type="match status" value="1"/>
</dbReference>
<evidence type="ECO:0000256" key="2">
    <source>
        <dbReference type="ARBA" id="ARBA00023015"/>
    </source>
</evidence>
<dbReference type="GO" id="GO:0003677">
    <property type="term" value="F:DNA binding"/>
    <property type="evidence" value="ECO:0007669"/>
    <property type="project" value="UniProtKB-KW"/>
</dbReference>
<dbReference type="Gene3D" id="1.10.1740.10">
    <property type="match status" value="1"/>
</dbReference>
<dbReference type="PANTHER" id="PTHR43133">
    <property type="entry name" value="RNA POLYMERASE ECF-TYPE SIGMA FACTO"/>
    <property type="match status" value="1"/>
</dbReference>
<name>C7RB70_KANKD</name>
<evidence type="ECO:0000256" key="4">
    <source>
        <dbReference type="ARBA" id="ARBA00023125"/>
    </source>
</evidence>
<keyword evidence="5" id="KW-0804">Transcription</keyword>
<dbReference type="EMBL" id="CP001707">
    <property type="protein sequence ID" value="ACV26512.1"/>
    <property type="molecule type" value="Genomic_DNA"/>
</dbReference>
<feature type="domain" description="RNA polymerase sigma factor 70 region 4 type 2" evidence="7">
    <location>
        <begin position="120"/>
        <end position="170"/>
    </location>
</feature>
<comment type="similarity">
    <text evidence="1">Belongs to the sigma-70 factor family. ECF subfamily.</text>
</comment>
<dbReference type="SUPFAM" id="SSF88659">
    <property type="entry name" value="Sigma3 and sigma4 domains of RNA polymerase sigma factors"/>
    <property type="match status" value="1"/>
</dbReference>
<dbReference type="InterPro" id="IPR036388">
    <property type="entry name" value="WH-like_DNA-bd_sf"/>
</dbReference>
<dbReference type="InterPro" id="IPR013324">
    <property type="entry name" value="RNA_pol_sigma_r3/r4-like"/>
</dbReference>
<dbReference type="OrthoDB" id="6236508at2"/>
<sequence>MSFATPCSKKLIKQALAGDRTAYGQIYNIYKQPVYSLAYRMLQNPDAALDILQQVFLKLMTRLSDVKDPSKLGSWLKRVTYNCVIDHIRGNGREVVGFEDDHFVNDTFSAQHQSFADYDLDTLLQALSVRERAVLILFSIEEYTHQEIASEMGISESNSKQIYSRSLKKLSQLARLERYSGKEVNSYE</sequence>
<dbReference type="InterPro" id="IPR013325">
    <property type="entry name" value="RNA_pol_sigma_r2"/>
</dbReference>
<dbReference type="Pfam" id="PF08281">
    <property type="entry name" value="Sigma70_r4_2"/>
    <property type="match status" value="1"/>
</dbReference>
<dbReference type="Gene3D" id="1.10.10.10">
    <property type="entry name" value="Winged helix-like DNA-binding domain superfamily/Winged helix DNA-binding domain"/>
    <property type="match status" value="1"/>
</dbReference>
<keyword evidence="3" id="KW-0731">Sigma factor</keyword>
<dbReference type="KEGG" id="kko:Kkor_1093"/>
<evidence type="ECO:0000256" key="5">
    <source>
        <dbReference type="ARBA" id="ARBA00023163"/>
    </source>
</evidence>
<evidence type="ECO:0000256" key="3">
    <source>
        <dbReference type="ARBA" id="ARBA00023082"/>
    </source>
</evidence>
<dbReference type="Pfam" id="PF04542">
    <property type="entry name" value="Sigma70_r2"/>
    <property type="match status" value="1"/>
</dbReference>
<dbReference type="Proteomes" id="UP000001231">
    <property type="component" value="Chromosome"/>
</dbReference>
<dbReference type="InterPro" id="IPR013249">
    <property type="entry name" value="RNA_pol_sigma70_r4_t2"/>
</dbReference>
<keyword evidence="4" id="KW-0238">DNA-binding</keyword>
<keyword evidence="9" id="KW-1185">Reference proteome</keyword>
<dbReference type="eggNOG" id="COG1595">
    <property type="taxonomic scope" value="Bacteria"/>
</dbReference>
<dbReference type="InterPro" id="IPR039425">
    <property type="entry name" value="RNA_pol_sigma-70-like"/>
</dbReference>
<dbReference type="InParanoid" id="C7RB70"/>
<accession>C7RB70</accession>
<evidence type="ECO:0000313" key="9">
    <source>
        <dbReference type="Proteomes" id="UP000001231"/>
    </source>
</evidence>
<dbReference type="PANTHER" id="PTHR43133:SF8">
    <property type="entry name" value="RNA POLYMERASE SIGMA FACTOR HI_1459-RELATED"/>
    <property type="match status" value="1"/>
</dbReference>
<dbReference type="STRING" id="523791.Kkor_1093"/>
<evidence type="ECO:0000259" key="7">
    <source>
        <dbReference type="Pfam" id="PF08281"/>
    </source>
</evidence>
<dbReference type="GO" id="GO:0016987">
    <property type="term" value="F:sigma factor activity"/>
    <property type="evidence" value="ECO:0007669"/>
    <property type="project" value="UniProtKB-KW"/>
</dbReference>